<organism evidence="1 2">
    <name type="scientific">Erwinia tracheiphila</name>
    <dbReference type="NCBI Taxonomy" id="65700"/>
    <lineage>
        <taxon>Bacteria</taxon>
        <taxon>Pseudomonadati</taxon>
        <taxon>Pseudomonadota</taxon>
        <taxon>Gammaproteobacteria</taxon>
        <taxon>Enterobacterales</taxon>
        <taxon>Erwiniaceae</taxon>
        <taxon>Erwinia</taxon>
    </lineage>
</organism>
<dbReference type="EMBL" id="JXNU01000003">
    <property type="protein sequence ID" value="KKF36391.1"/>
    <property type="molecule type" value="Genomic_DNA"/>
</dbReference>
<protein>
    <recommendedName>
        <fullName evidence="3">Pentapeptide repeat-containing protein</fullName>
    </recommendedName>
</protein>
<sequence>MVEVYREKFSLRHDRGGGKYNGLIFNDCIFSNCSLSLTKDISLLSIAENITLSNCKLISCDVGPSYLKDITLDNIDTGDMFFVWSALFHHVVLKNKIGNIRINDSGFELYDNPKAQQELLELKKEFYANIDWALDISQAKFMSFTCEGIQARLIRRDSSTQVVVKRDKFISIDNLDEGFKKEHSDISFILELFLRSGAEDVVLVTPLGRNSKYSKPIFSGLMKLRNMGIAEAD</sequence>
<evidence type="ECO:0000313" key="1">
    <source>
        <dbReference type="EMBL" id="KKF36391.1"/>
    </source>
</evidence>
<reference evidence="1 2" key="1">
    <citation type="submission" date="2015-01" db="EMBL/GenBank/DDBJ databases">
        <title>Erwinia tracheiphila.</title>
        <authorList>
            <person name="Shapiro L.R."/>
        </authorList>
    </citation>
    <scope>NUCLEOTIDE SEQUENCE [LARGE SCALE GENOMIC DNA]</scope>
    <source>
        <strain evidence="1 2">BuffGH</strain>
    </source>
</reference>
<name>A0A0M2KHE1_9GAMM</name>
<dbReference type="PATRIC" id="fig|65700.7.peg.3655"/>
<comment type="caution">
    <text evidence="1">The sequence shown here is derived from an EMBL/GenBank/DDBJ whole genome shotgun (WGS) entry which is preliminary data.</text>
</comment>
<dbReference type="AlphaFoldDB" id="A0A0M2KHE1"/>
<proteinExistence type="predicted"/>
<dbReference type="Proteomes" id="UP000033924">
    <property type="component" value="Unassembled WGS sequence"/>
</dbReference>
<dbReference type="RefSeq" id="WP_016192770.1">
    <property type="nucleotide sequence ID" value="NZ_CP089932.1"/>
</dbReference>
<evidence type="ECO:0008006" key="3">
    <source>
        <dbReference type="Google" id="ProtNLM"/>
    </source>
</evidence>
<gene>
    <name evidence="1" type="ORF">SY86_14595</name>
</gene>
<keyword evidence="2" id="KW-1185">Reference proteome</keyword>
<evidence type="ECO:0000313" key="2">
    <source>
        <dbReference type="Proteomes" id="UP000033924"/>
    </source>
</evidence>
<accession>A0A0M2KHE1</accession>